<dbReference type="InterPro" id="IPR029057">
    <property type="entry name" value="PRTase-like"/>
</dbReference>
<dbReference type="SUPFAM" id="SSF53271">
    <property type="entry name" value="PRTase-like"/>
    <property type="match status" value="1"/>
</dbReference>
<protein>
    <submittedName>
        <fullName evidence="4">ComF family protein</fullName>
    </submittedName>
</protein>
<dbReference type="Proteomes" id="UP000295244">
    <property type="component" value="Unassembled WGS sequence"/>
</dbReference>
<feature type="domain" description="Phosphoribosyltransferase" evidence="2">
    <location>
        <begin position="138"/>
        <end position="224"/>
    </location>
</feature>
<dbReference type="Pfam" id="PF18912">
    <property type="entry name" value="DZR_2"/>
    <property type="match status" value="1"/>
</dbReference>
<evidence type="ECO:0000256" key="1">
    <source>
        <dbReference type="ARBA" id="ARBA00008007"/>
    </source>
</evidence>
<dbReference type="InterPro" id="IPR044005">
    <property type="entry name" value="DZR_2"/>
</dbReference>
<dbReference type="PANTHER" id="PTHR47505">
    <property type="entry name" value="DNA UTILIZATION PROTEIN YHGH"/>
    <property type="match status" value="1"/>
</dbReference>
<organism evidence="4 5">
    <name type="scientific">Rubrobacter taiwanensis</name>
    <dbReference type="NCBI Taxonomy" id="185139"/>
    <lineage>
        <taxon>Bacteria</taxon>
        <taxon>Bacillati</taxon>
        <taxon>Actinomycetota</taxon>
        <taxon>Rubrobacteria</taxon>
        <taxon>Rubrobacterales</taxon>
        <taxon>Rubrobacteraceae</taxon>
        <taxon>Rubrobacter</taxon>
    </lineage>
</organism>
<dbReference type="Gene3D" id="3.40.50.2020">
    <property type="match status" value="1"/>
</dbReference>
<dbReference type="RefSeq" id="WP_132689146.1">
    <property type="nucleotide sequence ID" value="NZ_SKBU01000008.1"/>
</dbReference>
<evidence type="ECO:0000313" key="5">
    <source>
        <dbReference type="Proteomes" id="UP000295244"/>
    </source>
</evidence>
<comment type="caution">
    <text evidence="4">The sequence shown here is derived from an EMBL/GenBank/DDBJ whole genome shotgun (WGS) entry which is preliminary data.</text>
</comment>
<sequence length="227" mass="24267">MAGGYLTALADFFYPQRCVSCNARASDLLCRACYENLPEIAAPICGRCGMPAAFETYGCDECGNQDFAFRAARAALRYDGVGKELVHAIKYRGRVEAAERLAAPLMAGALDERGFDVVVPVPLHRMRSLRRGFNQAELLARGVARKINARVSDKLRAVRKTADQVGLTAGARAANVRGAYAARGQVAGKVLLVDDVFTTGATLDTCARALIGAGADEVFALTLCRTC</sequence>
<dbReference type="PANTHER" id="PTHR47505:SF1">
    <property type="entry name" value="DNA UTILIZATION PROTEIN YHGH"/>
    <property type="match status" value="1"/>
</dbReference>
<dbReference type="InterPro" id="IPR000836">
    <property type="entry name" value="PRTase_dom"/>
</dbReference>
<comment type="similarity">
    <text evidence="1">Belongs to the ComF/GntX family.</text>
</comment>
<accession>A0A4R1BPM0</accession>
<name>A0A4R1BPM0_9ACTN</name>
<evidence type="ECO:0000259" key="2">
    <source>
        <dbReference type="Pfam" id="PF00156"/>
    </source>
</evidence>
<proteinExistence type="inferred from homology"/>
<reference evidence="4 5" key="1">
    <citation type="submission" date="2019-03" db="EMBL/GenBank/DDBJ databases">
        <title>Whole genome sequence of a novel Rubrobacter taiwanensis strain, isolated from Yellowstone National Park.</title>
        <authorList>
            <person name="Freed S."/>
            <person name="Ramaley R.F."/>
            <person name="Kyndt J.A."/>
        </authorList>
    </citation>
    <scope>NUCLEOTIDE SEQUENCE [LARGE SCALE GENOMIC DNA]</scope>
    <source>
        <strain evidence="4 5">Yellowstone</strain>
    </source>
</reference>
<dbReference type="OrthoDB" id="5242900at2"/>
<evidence type="ECO:0000313" key="4">
    <source>
        <dbReference type="EMBL" id="TCJ19438.1"/>
    </source>
</evidence>
<dbReference type="AlphaFoldDB" id="A0A4R1BPM0"/>
<keyword evidence="5" id="KW-1185">Reference proteome</keyword>
<dbReference type="InterPro" id="IPR051910">
    <property type="entry name" value="ComF/GntX_DNA_util-trans"/>
</dbReference>
<evidence type="ECO:0000259" key="3">
    <source>
        <dbReference type="Pfam" id="PF18912"/>
    </source>
</evidence>
<gene>
    <name evidence="4" type="ORF">E0L93_04610</name>
</gene>
<dbReference type="Pfam" id="PF00156">
    <property type="entry name" value="Pribosyltran"/>
    <property type="match status" value="1"/>
</dbReference>
<dbReference type="EMBL" id="SKBU01000008">
    <property type="protein sequence ID" value="TCJ19438.1"/>
    <property type="molecule type" value="Genomic_DNA"/>
</dbReference>
<feature type="domain" description="Double zinc ribbon" evidence="3">
    <location>
        <begin position="10"/>
        <end position="62"/>
    </location>
</feature>
<dbReference type="CDD" id="cd06223">
    <property type="entry name" value="PRTases_typeI"/>
    <property type="match status" value="1"/>
</dbReference>